<name>A0A0X3BI33_9EURY</name>
<protein>
    <submittedName>
        <fullName evidence="2">DUF3303 family protein</fullName>
    </submittedName>
</protein>
<dbReference type="GeneID" id="27136622"/>
<dbReference type="EMBL" id="JABMJE010000082">
    <property type="protein sequence ID" value="NQS78382.1"/>
    <property type="molecule type" value="Genomic_DNA"/>
</dbReference>
<dbReference type="AlphaFoldDB" id="A0A0X3BI33"/>
<reference evidence="2" key="2">
    <citation type="submission" date="2020-05" db="EMBL/GenBank/DDBJ databases">
        <title>The first insight into the ecology of ammonia-tolerant syntrophic propionate oxidizing bacteria.</title>
        <authorList>
            <person name="Singh A."/>
            <person name="Schnurer A."/>
            <person name="Westerholm M."/>
        </authorList>
    </citation>
    <scope>NUCLEOTIDE SEQUENCE</scope>
    <source>
        <strain evidence="2">MAG54</strain>
    </source>
</reference>
<dbReference type="KEGG" id="mema:MMAB1_0570"/>
<evidence type="ECO:0000313" key="3">
    <source>
        <dbReference type="Proteomes" id="UP000069850"/>
    </source>
</evidence>
<accession>A0A0X3BI33</accession>
<sequence>MLFVLWYKFEPEHTHQVLELWKRFQFPSDVKVHHRYLLIGRHMSVAVFEAPDERSILKITAPFSSYGVAHVAPAMSLEEAIKTTW</sequence>
<proteinExistence type="predicted"/>
<dbReference type="Proteomes" id="UP000069850">
    <property type="component" value="Chromosome 1"/>
</dbReference>
<gene>
    <name evidence="2" type="ORF">HQQ74_06720</name>
    <name evidence="1" type="ORF">MMAB1_0570</name>
</gene>
<dbReference type="RefSeq" id="WP_062261799.1">
    <property type="nucleotide sequence ID" value="NZ_BSDU01000003.1"/>
</dbReference>
<dbReference type="OrthoDB" id="104722at2157"/>
<dbReference type="Pfam" id="PF11746">
    <property type="entry name" value="DUF3303"/>
    <property type="match status" value="1"/>
</dbReference>
<dbReference type="InterPro" id="IPR021734">
    <property type="entry name" value="DUF3303"/>
</dbReference>
<dbReference type="Proteomes" id="UP000737555">
    <property type="component" value="Unassembled WGS sequence"/>
</dbReference>
<dbReference type="EMBL" id="LT158599">
    <property type="protein sequence ID" value="CVK31787.1"/>
    <property type="molecule type" value="Genomic_DNA"/>
</dbReference>
<evidence type="ECO:0000313" key="1">
    <source>
        <dbReference type="EMBL" id="CVK31787.1"/>
    </source>
</evidence>
<evidence type="ECO:0000313" key="2">
    <source>
        <dbReference type="EMBL" id="NQS78382.1"/>
    </source>
</evidence>
<reference evidence="1 3" key="1">
    <citation type="submission" date="2016-01" db="EMBL/GenBank/DDBJ databases">
        <authorList>
            <person name="Manzoor S."/>
        </authorList>
    </citation>
    <scope>NUCLEOTIDE SEQUENCE [LARGE SCALE GENOMIC DNA]</scope>
    <source>
        <strain evidence="1">Methanoculleus sp MAB1</strain>
    </source>
</reference>
<organism evidence="1 3">
    <name type="scientific">Methanoculleus bourgensis</name>
    <dbReference type="NCBI Taxonomy" id="83986"/>
    <lineage>
        <taxon>Archaea</taxon>
        <taxon>Methanobacteriati</taxon>
        <taxon>Methanobacteriota</taxon>
        <taxon>Stenosarchaea group</taxon>
        <taxon>Methanomicrobia</taxon>
        <taxon>Methanomicrobiales</taxon>
        <taxon>Methanomicrobiaceae</taxon>
        <taxon>Methanoculleus</taxon>
    </lineage>
</organism>